<sequence length="902" mass="100242">MKKAVDMIQGNGEFAGSSQSAGKHDVLHHRPSVIRVVKSSDPNRQHLKNNIGPTKEIKVNKIIHIRIQSPKKTAPVDSTNDLLSFSSILTARHQQAGQNQSSIVQNSTSLPRNGTQVVNNTEPTQYHQPGSRSINSGWAFELKNFNDISTTKNTRSNKINPRNKSYGSLDESSKLLALAIILIALFIAAAIAGIVAGVVITLKNTATTETTTIATTQTTTSQTSVTQTTTTSVTTTTKTTTTSITTTTTTTSVTTTTTRTTTTSITTTTTTTSVTTTTATTTTTKRPVICPSAVWHPSGTTVAGSSSGTSGSTPSLLRGAYDVRVDSALNVYVADYGNYRFMKWSQGSTNGTVIGPQSGSGFDNLYVSDWINDRVLKFPPNSNSSTNGVIVAGTGVVGSGFNQLDTPWNIYVDESDNDALYPSTTTCRCSQTSILYSQIVSLNARFHQVCSSDFVSEKWFSSLFNVNTSNYYPLDFRLMASAQFQILSILCRISRQAVIDALKEFAATTMLSPSALSRDVVNIYVGTSIEQFQKTTLDSYRSHIHFILSILAEQRFISALRTNFYTRSVLGSNNFVTFPAIYPQQIDPTQSSSILNETCQCDRTNNCIYPAGIYNQSRSIIPNEVFSLDASPLFMIPGFQVGCVPQNALFQSTLECFYNQTCLDIVISLTGALRTISPLNISNSNSRFSPTTTIAILFDNLMIESWENSIDFATYFQTCAPKICSYSYVQRFFLIYMITTIVSVFGGIRVTLHIASPLFVKFILYLYRRWVSMQETEERYEPKRNLQDRIWNFLKRIRHKTITLNLFKKTLTNVQHVSSQQIIVRNPSIDQFQHLHDMYSSILSCPCRNSSIPRSKFISIEVEIHPFCTSNFVRDDRWLQYWTMKFLNGSIDPTPSFYSNDF</sequence>
<protein>
    <submittedName>
        <fullName evidence="3">Uncharacterized protein</fullName>
    </submittedName>
</protein>
<evidence type="ECO:0000256" key="1">
    <source>
        <dbReference type="SAM" id="MobiDB-lite"/>
    </source>
</evidence>
<dbReference type="Proteomes" id="UP000663836">
    <property type="component" value="Unassembled WGS sequence"/>
</dbReference>
<feature type="transmembrane region" description="Helical" evidence="2">
    <location>
        <begin position="733"/>
        <end position="760"/>
    </location>
</feature>
<accession>A0A818U366</accession>
<feature type="non-terminal residue" evidence="3">
    <location>
        <position position="1"/>
    </location>
</feature>
<dbReference type="GO" id="GO:0016605">
    <property type="term" value="C:PML body"/>
    <property type="evidence" value="ECO:0007669"/>
    <property type="project" value="TreeGrafter"/>
</dbReference>
<keyword evidence="2" id="KW-1133">Transmembrane helix</keyword>
<evidence type="ECO:0000313" key="3">
    <source>
        <dbReference type="EMBL" id="CAF3686110.1"/>
    </source>
</evidence>
<dbReference type="Gene3D" id="2.120.10.30">
    <property type="entry name" value="TolB, C-terminal domain"/>
    <property type="match status" value="1"/>
</dbReference>
<gene>
    <name evidence="3" type="ORF">JBS370_LOCUS8528</name>
</gene>
<dbReference type="SUPFAM" id="SSF63829">
    <property type="entry name" value="Calcium-dependent phosphotriesterase"/>
    <property type="match status" value="1"/>
</dbReference>
<evidence type="ECO:0000313" key="4">
    <source>
        <dbReference type="Proteomes" id="UP000663836"/>
    </source>
</evidence>
<dbReference type="InterPro" id="IPR011042">
    <property type="entry name" value="6-blade_b-propeller_TolB-like"/>
</dbReference>
<keyword evidence="2" id="KW-0812">Transmembrane</keyword>
<comment type="caution">
    <text evidence="3">The sequence shown here is derived from an EMBL/GenBank/DDBJ whole genome shotgun (WGS) entry which is preliminary data.</text>
</comment>
<keyword evidence="2" id="KW-0472">Membrane</keyword>
<dbReference type="PANTHER" id="PTHR12766:SF7">
    <property type="entry name" value="DEATH DOMAIN-ASSOCIATED PROTEIN 6"/>
    <property type="match status" value="1"/>
</dbReference>
<organism evidence="3 4">
    <name type="scientific">Rotaria sordida</name>
    <dbReference type="NCBI Taxonomy" id="392033"/>
    <lineage>
        <taxon>Eukaryota</taxon>
        <taxon>Metazoa</taxon>
        <taxon>Spiralia</taxon>
        <taxon>Gnathifera</taxon>
        <taxon>Rotifera</taxon>
        <taxon>Eurotatoria</taxon>
        <taxon>Bdelloidea</taxon>
        <taxon>Philodinida</taxon>
        <taxon>Philodinidae</taxon>
        <taxon>Rotaria</taxon>
    </lineage>
</organism>
<dbReference type="GO" id="GO:0003713">
    <property type="term" value="F:transcription coactivator activity"/>
    <property type="evidence" value="ECO:0007669"/>
    <property type="project" value="TreeGrafter"/>
</dbReference>
<name>A0A818U366_9BILA</name>
<proteinExistence type="predicted"/>
<dbReference type="PANTHER" id="PTHR12766">
    <property type="entry name" value="DEATH DOMAIN-ASSOCIATED PROTEIN 6 DAXX"/>
    <property type="match status" value="1"/>
</dbReference>
<dbReference type="AlphaFoldDB" id="A0A818U366"/>
<feature type="transmembrane region" description="Helical" evidence="2">
    <location>
        <begin position="175"/>
        <end position="202"/>
    </location>
</feature>
<feature type="region of interest" description="Disordered" evidence="1">
    <location>
        <begin position="1"/>
        <end position="24"/>
    </location>
</feature>
<dbReference type="GO" id="GO:0003714">
    <property type="term" value="F:transcription corepressor activity"/>
    <property type="evidence" value="ECO:0007669"/>
    <property type="project" value="TreeGrafter"/>
</dbReference>
<evidence type="ECO:0000256" key="2">
    <source>
        <dbReference type="SAM" id="Phobius"/>
    </source>
</evidence>
<reference evidence="3" key="1">
    <citation type="submission" date="2021-02" db="EMBL/GenBank/DDBJ databases">
        <authorList>
            <person name="Nowell W R."/>
        </authorList>
    </citation>
    <scope>NUCLEOTIDE SEQUENCE</scope>
</reference>
<dbReference type="GO" id="GO:0050681">
    <property type="term" value="F:nuclear androgen receptor binding"/>
    <property type="evidence" value="ECO:0007669"/>
    <property type="project" value="TreeGrafter"/>
</dbReference>
<dbReference type="EMBL" id="CAJOBD010000546">
    <property type="protein sequence ID" value="CAF3686110.1"/>
    <property type="molecule type" value="Genomic_DNA"/>
</dbReference>